<dbReference type="InterPro" id="IPR050069">
    <property type="entry name" value="Urease_subunit"/>
</dbReference>
<dbReference type="GO" id="GO:0035550">
    <property type="term" value="C:urease complex"/>
    <property type="evidence" value="ECO:0007669"/>
    <property type="project" value="InterPro"/>
</dbReference>
<comment type="pathway">
    <text evidence="1">Nitrogen metabolism; urea degradation; CO(2) and NH(3) from urea (urease route): step 1/1.</text>
</comment>
<sequence length="318" mass="35234">MQLIARELDKLVIAQTGLLAQRRLARGVKLNYSEATVLTFFNPAFERELEARKVMSINNRVGIDRQCAARGMMRDGKHTAAELMSIGKHILGRRNVLPGVIGTLTVLQIEGTFTTGTHLVTVDQPISSENGNVDLAMYGSFLPVPDDSLFPSYPESEYEPLKMPGAIPPGEGRIELNPGRKRTQLRVTNKGDRPIQIGSHFHFIESNPELDFDRIQAYGYHLDIPAGSSTRFEPGDIKTVNLTQISGLKTIKGGSSIATGTIDLSHTNAVLQRIHEEGFRHTPEGVLIDIQKIEPFTMDRLSYAMMYGPTVGLHSTWR</sequence>
<dbReference type="Gene3D" id="3.30.280.10">
    <property type="entry name" value="Urease, gamma-like subunit"/>
    <property type="match status" value="1"/>
</dbReference>
<dbReference type="NCBIfam" id="TIGR00192">
    <property type="entry name" value="urease_beta"/>
    <property type="match status" value="1"/>
</dbReference>
<dbReference type="InterPro" id="IPR036463">
    <property type="entry name" value="Urease_gamma_sf"/>
</dbReference>
<dbReference type="OrthoDB" id="6612291at2759"/>
<dbReference type="CDD" id="cd00407">
    <property type="entry name" value="Urease_beta"/>
    <property type="match status" value="1"/>
</dbReference>
<proteinExistence type="predicted"/>
<dbReference type="Pfam" id="PF00547">
    <property type="entry name" value="Urease_gamma"/>
    <property type="match status" value="2"/>
</dbReference>
<evidence type="ECO:0000256" key="3">
    <source>
        <dbReference type="ARBA" id="ARBA00022801"/>
    </source>
</evidence>
<evidence type="ECO:0000313" key="4">
    <source>
        <dbReference type="EMBL" id="CAG8429189.1"/>
    </source>
</evidence>
<evidence type="ECO:0000256" key="2">
    <source>
        <dbReference type="ARBA" id="ARBA00012934"/>
    </source>
</evidence>
<dbReference type="EMBL" id="CAJVPG010000457">
    <property type="protein sequence ID" value="CAG8429189.1"/>
    <property type="molecule type" value="Genomic_DNA"/>
</dbReference>
<dbReference type="InterPro" id="IPR036461">
    <property type="entry name" value="Urease_betasu_sf"/>
</dbReference>
<dbReference type="Proteomes" id="UP001152649">
    <property type="component" value="Unassembled WGS sequence"/>
</dbReference>
<name>A0A9W4K5D3_9EURO</name>
<keyword evidence="3" id="KW-0378">Hydrolase</keyword>
<accession>A0A9W4K5D3</accession>
<dbReference type="SUPFAM" id="SSF51278">
    <property type="entry name" value="Urease, beta-subunit"/>
    <property type="match status" value="1"/>
</dbReference>
<comment type="caution">
    <text evidence="4">The sequence shown here is derived from an EMBL/GenBank/DDBJ whole genome shotgun (WGS) entry which is preliminary data.</text>
</comment>
<dbReference type="InterPro" id="IPR002026">
    <property type="entry name" value="Urease_gamma/gamma-beta_su"/>
</dbReference>
<dbReference type="Gene3D" id="2.10.150.10">
    <property type="entry name" value="Urease, beta subunit"/>
    <property type="match status" value="1"/>
</dbReference>
<evidence type="ECO:0000313" key="5">
    <source>
        <dbReference type="Proteomes" id="UP001152649"/>
    </source>
</evidence>
<dbReference type="SUPFAM" id="SSF54111">
    <property type="entry name" value="Urease, gamma-subunit"/>
    <property type="match status" value="2"/>
</dbReference>
<dbReference type="AlphaFoldDB" id="A0A9W4K5D3"/>
<dbReference type="EC" id="3.5.1.5" evidence="2"/>
<dbReference type="Pfam" id="PF00699">
    <property type="entry name" value="Urease_beta"/>
    <property type="match status" value="1"/>
</dbReference>
<dbReference type="GO" id="GO:0009039">
    <property type="term" value="F:urease activity"/>
    <property type="evidence" value="ECO:0007669"/>
    <property type="project" value="UniProtKB-EC"/>
</dbReference>
<dbReference type="InterPro" id="IPR002019">
    <property type="entry name" value="Urease_beta-like"/>
</dbReference>
<evidence type="ECO:0000256" key="1">
    <source>
        <dbReference type="ARBA" id="ARBA00004897"/>
    </source>
</evidence>
<gene>
    <name evidence="4" type="ORF">PSALAMII_LOCUS10911</name>
</gene>
<dbReference type="GO" id="GO:0043419">
    <property type="term" value="P:urea catabolic process"/>
    <property type="evidence" value="ECO:0007669"/>
    <property type="project" value="InterPro"/>
</dbReference>
<reference evidence="4" key="1">
    <citation type="submission" date="2021-07" db="EMBL/GenBank/DDBJ databases">
        <authorList>
            <person name="Branca A.L. A."/>
        </authorList>
    </citation>
    <scope>NUCLEOTIDE SEQUENCE</scope>
</reference>
<protein>
    <recommendedName>
        <fullName evidence="2">urease</fullName>
        <ecNumber evidence="2">3.5.1.5</ecNumber>
    </recommendedName>
</protein>
<dbReference type="PANTHER" id="PTHR33569">
    <property type="entry name" value="UREASE"/>
    <property type="match status" value="1"/>
</dbReference>
<dbReference type="GO" id="GO:0016151">
    <property type="term" value="F:nickel cation binding"/>
    <property type="evidence" value="ECO:0007669"/>
    <property type="project" value="InterPro"/>
</dbReference>
<organism evidence="4 5">
    <name type="scientific">Penicillium salamii</name>
    <dbReference type="NCBI Taxonomy" id="1612424"/>
    <lineage>
        <taxon>Eukaryota</taxon>
        <taxon>Fungi</taxon>
        <taxon>Dikarya</taxon>
        <taxon>Ascomycota</taxon>
        <taxon>Pezizomycotina</taxon>
        <taxon>Eurotiomycetes</taxon>
        <taxon>Eurotiomycetidae</taxon>
        <taxon>Eurotiales</taxon>
        <taxon>Aspergillaceae</taxon>
        <taxon>Penicillium</taxon>
    </lineage>
</organism>
<dbReference type="PANTHER" id="PTHR33569:SF1">
    <property type="entry name" value="UREASE"/>
    <property type="match status" value="1"/>
</dbReference>
<keyword evidence="5" id="KW-1185">Reference proteome</keyword>